<dbReference type="GO" id="GO:0004497">
    <property type="term" value="F:monooxygenase activity"/>
    <property type="evidence" value="ECO:0007669"/>
    <property type="project" value="UniProtKB-KW"/>
</dbReference>
<evidence type="ECO:0000256" key="8">
    <source>
        <dbReference type="SAM" id="Phobius"/>
    </source>
</evidence>
<evidence type="ECO:0008006" key="11">
    <source>
        <dbReference type="Google" id="ProtNLM"/>
    </source>
</evidence>
<dbReference type="AlphaFoldDB" id="A0AAD2ED11"/>
<dbReference type="Gene3D" id="1.10.630.10">
    <property type="entry name" value="Cytochrome P450"/>
    <property type="match status" value="1"/>
</dbReference>
<dbReference type="Pfam" id="PF00067">
    <property type="entry name" value="p450"/>
    <property type="match status" value="1"/>
</dbReference>
<organism evidence="9 10">
    <name type="scientific">Fraxinus pennsylvanica</name>
    <dbReference type="NCBI Taxonomy" id="56036"/>
    <lineage>
        <taxon>Eukaryota</taxon>
        <taxon>Viridiplantae</taxon>
        <taxon>Streptophyta</taxon>
        <taxon>Embryophyta</taxon>
        <taxon>Tracheophyta</taxon>
        <taxon>Spermatophyta</taxon>
        <taxon>Magnoliopsida</taxon>
        <taxon>eudicotyledons</taxon>
        <taxon>Gunneridae</taxon>
        <taxon>Pentapetalae</taxon>
        <taxon>asterids</taxon>
        <taxon>lamiids</taxon>
        <taxon>Lamiales</taxon>
        <taxon>Oleaceae</taxon>
        <taxon>Oleeae</taxon>
        <taxon>Fraxinus</taxon>
    </lineage>
</organism>
<keyword evidence="8" id="KW-0472">Membrane</keyword>
<feature type="transmembrane region" description="Helical" evidence="8">
    <location>
        <begin position="6"/>
        <end position="25"/>
    </location>
</feature>
<keyword evidence="7" id="KW-0503">Monooxygenase</keyword>
<sequence length="151" mass="17153">MTLTLILYTSILGFLLYSLLNRLLLSRYPKPLPPGPKPWPIIGNLPNIGQKPHQSIAAMARVYGPLMHLKMGFVHVVVAASAEVAEQFLKVHDANFSNRPPNSGAKYLAYNYQDLVFAPYGPRWRMLRKICAVHLFSTKALDDFRHVRQVR</sequence>
<dbReference type="PANTHER" id="PTHR47944:SF18">
    <property type="entry name" value="FLAVONOID 3'-MONOOXYGENASE"/>
    <property type="match status" value="1"/>
</dbReference>
<dbReference type="InterPro" id="IPR001128">
    <property type="entry name" value="Cyt_P450"/>
</dbReference>
<keyword evidence="5" id="KW-0560">Oxidoreductase</keyword>
<keyword evidence="10" id="KW-1185">Reference proteome</keyword>
<evidence type="ECO:0000256" key="1">
    <source>
        <dbReference type="ARBA" id="ARBA00001971"/>
    </source>
</evidence>
<evidence type="ECO:0000256" key="5">
    <source>
        <dbReference type="ARBA" id="ARBA00023002"/>
    </source>
</evidence>
<protein>
    <recommendedName>
        <fullName evidence="11">Flavonoid 3'-hydroxylase</fullName>
    </recommendedName>
</protein>
<dbReference type="GO" id="GO:0020037">
    <property type="term" value="F:heme binding"/>
    <property type="evidence" value="ECO:0007669"/>
    <property type="project" value="InterPro"/>
</dbReference>
<keyword evidence="4" id="KW-0479">Metal-binding</keyword>
<proteinExistence type="inferred from homology"/>
<gene>
    <name evidence="9" type="ORF">FPE_LOCUS32288</name>
</gene>
<evidence type="ECO:0000256" key="3">
    <source>
        <dbReference type="ARBA" id="ARBA00022617"/>
    </source>
</evidence>
<comment type="cofactor">
    <cofactor evidence="1">
        <name>heme</name>
        <dbReference type="ChEBI" id="CHEBI:30413"/>
    </cofactor>
</comment>
<evidence type="ECO:0000256" key="4">
    <source>
        <dbReference type="ARBA" id="ARBA00022723"/>
    </source>
</evidence>
<keyword evidence="6" id="KW-0408">Iron</keyword>
<dbReference type="GO" id="GO:0005506">
    <property type="term" value="F:iron ion binding"/>
    <property type="evidence" value="ECO:0007669"/>
    <property type="project" value="InterPro"/>
</dbReference>
<dbReference type="GO" id="GO:0016705">
    <property type="term" value="F:oxidoreductase activity, acting on paired donors, with incorporation or reduction of molecular oxygen"/>
    <property type="evidence" value="ECO:0007669"/>
    <property type="project" value="InterPro"/>
</dbReference>
<accession>A0AAD2ED11</accession>
<reference evidence="9" key="1">
    <citation type="submission" date="2023-05" db="EMBL/GenBank/DDBJ databases">
        <authorList>
            <person name="Huff M."/>
        </authorList>
    </citation>
    <scope>NUCLEOTIDE SEQUENCE</scope>
</reference>
<evidence type="ECO:0000256" key="7">
    <source>
        <dbReference type="ARBA" id="ARBA00023033"/>
    </source>
</evidence>
<keyword evidence="8" id="KW-1133">Transmembrane helix</keyword>
<evidence type="ECO:0000256" key="6">
    <source>
        <dbReference type="ARBA" id="ARBA00023004"/>
    </source>
</evidence>
<dbReference type="PANTHER" id="PTHR47944">
    <property type="entry name" value="CYTOCHROME P450 98A9"/>
    <property type="match status" value="1"/>
</dbReference>
<dbReference type="SUPFAM" id="SSF48264">
    <property type="entry name" value="Cytochrome P450"/>
    <property type="match status" value="1"/>
</dbReference>
<dbReference type="EMBL" id="OU503056">
    <property type="protein sequence ID" value="CAI9784858.1"/>
    <property type="molecule type" value="Genomic_DNA"/>
</dbReference>
<keyword evidence="8" id="KW-0812">Transmembrane</keyword>
<comment type="similarity">
    <text evidence="2">Belongs to the cytochrome P450 family.</text>
</comment>
<name>A0AAD2ED11_9LAMI</name>
<evidence type="ECO:0000256" key="2">
    <source>
        <dbReference type="ARBA" id="ARBA00010617"/>
    </source>
</evidence>
<dbReference type="InterPro" id="IPR036396">
    <property type="entry name" value="Cyt_P450_sf"/>
</dbReference>
<keyword evidence="3" id="KW-0349">Heme</keyword>
<evidence type="ECO:0000313" key="9">
    <source>
        <dbReference type="EMBL" id="CAI9784858.1"/>
    </source>
</evidence>
<dbReference type="Proteomes" id="UP000834106">
    <property type="component" value="Chromosome 21"/>
</dbReference>
<evidence type="ECO:0000313" key="10">
    <source>
        <dbReference type="Proteomes" id="UP000834106"/>
    </source>
</evidence>